<evidence type="ECO:0000313" key="4">
    <source>
        <dbReference type="Proteomes" id="UP001152797"/>
    </source>
</evidence>
<sequence>MASTVEVENQGPWPFWIPPTLSSNMPAGLQGVLSSQEYQAIKSYFDQTLASTAVSKVTLAALVGVPLIAISVTWGITLVQSSQGENQSMMGLIFTAVFSLFIGISTFSTFTRSMRSMKQRRNNAYHIFVAQTNQNFPQTHWAIQEFGARISFTVVPTGATLPAVVSDAVVGATVPVVAAVVVGSAETNEGNPIQAAPMVV</sequence>
<feature type="transmembrane region" description="Helical" evidence="1">
    <location>
        <begin position="89"/>
        <end position="111"/>
    </location>
</feature>
<protein>
    <submittedName>
        <fullName evidence="2">Uncharacterized protein</fullName>
    </submittedName>
</protein>
<proteinExistence type="predicted"/>
<keyword evidence="1" id="KW-1133">Transmembrane helix</keyword>
<comment type="caution">
    <text evidence="2">The sequence shown here is derived from an EMBL/GenBank/DDBJ whole genome shotgun (WGS) entry which is preliminary data.</text>
</comment>
<evidence type="ECO:0000313" key="3">
    <source>
        <dbReference type="EMBL" id="CAL4796435.1"/>
    </source>
</evidence>
<dbReference type="AlphaFoldDB" id="A0A9P1DI87"/>
<dbReference type="EMBL" id="CAMXCT010004446">
    <property type="protein sequence ID" value="CAI4009123.1"/>
    <property type="molecule type" value="Genomic_DNA"/>
</dbReference>
<reference evidence="3 4" key="2">
    <citation type="submission" date="2024-05" db="EMBL/GenBank/DDBJ databases">
        <authorList>
            <person name="Chen Y."/>
            <person name="Shah S."/>
            <person name="Dougan E. K."/>
            <person name="Thang M."/>
            <person name="Chan C."/>
        </authorList>
    </citation>
    <scope>NUCLEOTIDE SEQUENCE [LARGE SCALE GENOMIC DNA]</scope>
</reference>
<keyword evidence="1" id="KW-0472">Membrane</keyword>
<dbReference type="EMBL" id="CAMXCT020004446">
    <property type="protein sequence ID" value="CAL1162498.1"/>
    <property type="molecule type" value="Genomic_DNA"/>
</dbReference>
<organism evidence="2">
    <name type="scientific">Cladocopium goreaui</name>
    <dbReference type="NCBI Taxonomy" id="2562237"/>
    <lineage>
        <taxon>Eukaryota</taxon>
        <taxon>Sar</taxon>
        <taxon>Alveolata</taxon>
        <taxon>Dinophyceae</taxon>
        <taxon>Suessiales</taxon>
        <taxon>Symbiodiniaceae</taxon>
        <taxon>Cladocopium</taxon>
    </lineage>
</organism>
<keyword evidence="4" id="KW-1185">Reference proteome</keyword>
<evidence type="ECO:0000256" key="1">
    <source>
        <dbReference type="SAM" id="Phobius"/>
    </source>
</evidence>
<accession>A0A9P1DI87</accession>
<feature type="transmembrane region" description="Helical" evidence="1">
    <location>
        <begin position="57"/>
        <end position="77"/>
    </location>
</feature>
<reference evidence="2" key="1">
    <citation type="submission" date="2022-10" db="EMBL/GenBank/DDBJ databases">
        <authorList>
            <person name="Chen Y."/>
            <person name="Dougan E. K."/>
            <person name="Chan C."/>
            <person name="Rhodes N."/>
            <person name="Thang M."/>
        </authorList>
    </citation>
    <scope>NUCLEOTIDE SEQUENCE</scope>
</reference>
<evidence type="ECO:0000313" key="2">
    <source>
        <dbReference type="EMBL" id="CAI4009123.1"/>
    </source>
</evidence>
<name>A0A9P1DI87_9DINO</name>
<keyword evidence="1" id="KW-0812">Transmembrane</keyword>
<dbReference type="Proteomes" id="UP001152797">
    <property type="component" value="Unassembled WGS sequence"/>
</dbReference>
<gene>
    <name evidence="2" type="ORF">C1SCF055_LOCUS34496</name>
</gene>
<dbReference type="EMBL" id="CAMXCT030004446">
    <property type="protein sequence ID" value="CAL4796435.1"/>
    <property type="molecule type" value="Genomic_DNA"/>
</dbReference>